<evidence type="ECO:0000313" key="5">
    <source>
        <dbReference type="Proteomes" id="UP000325755"/>
    </source>
</evidence>
<evidence type="ECO:0000313" key="4">
    <source>
        <dbReference type="EMBL" id="QFY42177.1"/>
    </source>
</evidence>
<evidence type="ECO:0000256" key="2">
    <source>
        <dbReference type="SAM" id="MobiDB-lite"/>
    </source>
</evidence>
<keyword evidence="3" id="KW-0812">Transmembrane</keyword>
<gene>
    <name evidence="4" type="ORF">F6R98_05625</name>
</gene>
<keyword evidence="3" id="KW-1133">Transmembrane helix</keyword>
<evidence type="ECO:0000256" key="1">
    <source>
        <dbReference type="SAM" id="Coils"/>
    </source>
</evidence>
<dbReference type="Proteomes" id="UP000325755">
    <property type="component" value="Chromosome"/>
</dbReference>
<organism evidence="4 5">
    <name type="scientific">Candidatus Methylospira mobilis</name>
    <dbReference type="NCBI Taxonomy" id="1808979"/>
    <lineage>
        <taxon>Bacteria</taxon>
        <taxon>Pseudomonadati</taxon>
        <taxon>Pseudomonadota</taxon>
        <taxon>Gammaproteobacteria</taxon>
        <taxon>Methylococcales</taxon>
        <taxon>Methylococcaceae</taxon>
        <taxon>Candidatus Methylospira</taxon>
    </lineage>
</organism>
<dbReference type="InParanoid" id="A0A5Q0BJ40"/>
<feature type="region of interest" description="Disordered" evidence="2">
    <location>
        <begin position="407"/>
        <end position="427"/>
    </location>
</feature>
<keyword evidence="5" id="KW-1185">Reference proteome</keyword>
<feature type="coiled-coil region" evidence="1">
    <location>
        <begin position="60"/>
        <end position="115"/>
    </location>
</feature>
<keyword evidence="1" id="KW-0175">Coiled coil</keyword>
<keyword evidence="3" id="KW-0472">Membrane</keyword>
<name>A0A5Q0BJ40_9GAMM</name>
<feature type="compositionally biased region" description="Basic and acidic residues" evidence="2">
    <location>
        <begin position="499"/>
        <end position="510"/>
    </location>
</feature>
<feature type="region of interest" description="Disordered" evidence="2">
    <location>
        <begin position="493"/>
        <end position="513"/>
    </location>
</feature>
<dbReference type="RefSeq" id="WP_153248159.1">
    <property type="nucleotide sequence ID" value="NZ_CP135727.1"/>
</dbReference>
<evidence type="ECO:0000256" key="3">
    <source>
        <dbReference type="SAM" id="Phobius"/>
    </source>
</evidence>
<dbReference type="EMBL" id="CP044205">
    <property type="protein sequence ID" value="QFY42177.1"/>
    <property type="molecule type" value="Genomic_DNA"/>
</dbReference>
<feature type="transmembrane region" description="Helical" evidence="3">
    <location>
        <begin position="445"/>
        <end position="466"/>
    </location>
</feature>
<reference evidence="4 5" key="1">
    <citation type="submission" date="2019-09" db="EMBL/GenBank/DDBJ databases">
        <title>Ecophysiology of the spiral-shaped methanotroph Methylospira mobilis as revealed by the complete genome sequence.</title>
        <authorList>
            <person name="Oshkin I.Y."/>
            <person name="Dedysh S.N."/>
            <person name="Miroshnikov K."/>
            <person name="Danilova O.V."/>
            <person name="Hakobyan A."/>
            <person name="Liesack W."/>
        </authorList>
    </citation>
    <scope>NUCLEOTIDE SEQUENCE [LARGE SCALE GENOMIC DNA]</scope>
    <source>
        <strain evidence="4 5">Shm1</strain>
    </source>
</reference>
<proteinExistence type="predicted"/>
<protein>
    <submittedName>
        <fullName evidence="4">Uncharacterized protein</fullName>
    </submittedName>
</protein>
<dbReference type="KEGG" id="mmob:F6R98_05625"/>
<feature type="region of interest" description="Disordered" evidence="2">
    <location>
        <begin position="222"/>
        <end position="241"/>
    </location>
</feature>
<dbReference type="AlphaFoldDB" id="A0A5Q0BJ40"/>
<accession>A0A5Q0BJ40</accession>
<feature type="coiled-coil region" evidence="1">
    <location>
        <begin position="158"/>
        <end position="207"/>
    </location>
</feature>
<sequence>MMSDISEIESKIKKLREEANKRAVSLINTPHASQKIVAGRGHVLPEKATGTQSSEALAAKQRLLRQARREEAIRDQLKEKNDALSKEVDVLEARIRELSLQIAERDEQIAALTAEKVQWDESFKIAEESARDALETSDAWQRAATEEISAHAVTAMNRDSLLTEVEQLECDVERYDEALQRELDEQEQAASVQIERLKKELEYYSRKTVFRIKDISIDGCESNTDASRPVPAAEKTGMVGEEQKTSRSTVLHEPAPANNSLAFSHHLPLGNTDLFKADASPVLKVNILDNAYKKKESISLAFPQAPDQVNQPGKNQEVAGQNIKNNQDLNKYRPTCDLGERPNDPVLYSPRKRIAKAWQNKVEEFSAISDNGSIRWDRRPEEGEGTAGRAETLEFNVRKLAELSMTGAHAESRPAGSAANSGAEAMDENQVGAGNNAVQRKRVSVAAGVGTVAIAVFLMAGLSIAARDGATFIRPLGDLFGKLQPGALNVRQGQAFPDAGDHKSQPRDLDNGSIKQKPAAVSANDTLGAAVVSENFWVKP</sequence>